<dbReference type="Proteomes" id="UP001153269">
    <property type="component" value="Unassembled WGS sequence"/>
</dbReference>
<accession>A0A9N7YAP1</accession>
<gene>
    <name evidence="2" type="ORF">PLEPLA_LOCUS6629</name>
</gene>
<evidence type="ECO:0000313" key="3">
    <source>
        <dbReference type="Proteomes" id="UP001153269"/>
    </source>
</evidence>
<dbReference type="EMBL" id="CADEAL010000341">
    <property type="protein sequence ID" value="CAB1418803.1"/>
    <property type="molecule type" value="Genomic_DNA"/>
</dbReference>
<feature type="compositionally biased region" description="Polar residues" evidence="1">
    <location>
        <begin position="28"/>
        <end position="37"/>
    </location>
</feature>
<protein>
    <submittedName>
        <fullName evidence="2">Uncharacterized protein</fullName>
    </submittedName>
</protein>
<comment type="caution">
    <text evidence="2">The sequence shown here is derived from an EMBL/GenBank/DDBJ whole genome shotgun (WGS) entry which is preliminary data.</text>
</comment>
<proteinExistence type="predicted"/>
<evidence type="ECO:0000256" key="1">
    <source>
        <dbReference type="SAM" id="MobiDB-lite"/>
    </source>
</evidence>
<feature type="region of interest" description="Disordered" evidence="1">
    <location>
        <begin position="88"/>
        <end position="113"/>
    </location>
</feature>
<keyword evidence="3" id="KW-1185">Reference proteome</keyword>
<organism evidence="2 3">
    <name type="scientific">Pleuronectes platessa</name>
    <name type="common">European plaice</name>
    <dbReference type="NCBI Taxonomy" id="8262"/>
    <lineage>
        <taxon>Eukaryota</taxon>
        <taxon>Metazoa</taxon>
        <taxon>Chordata</taxon>
        <taxon>Craniata</taxon>
        <taxon>Vertebrata</taxon>
        <taxon>Euteleostomi</taxon>
        <taxon>Actinopterygii</taxon>
        <taxon>Neopterygii</taxon>
        <taxon>Teleostei</taxon>
        <taxon>Neoteleostei</taxon>
        <taxon>Acanthomorphata</taxon>
        <taxon>Carangaria</taxon>
        <taxon>Pleuronectiformes</taxon>
        <taxon>Pleuronectoidei</taxon>
        <taxon>Pleuronectidae</taxon>
        <taxon>Pleuronectes</taxon>
    </lineage>
</organism>
<name>A0A9N7YAP1_PLEPL</name>
<sequence>MWSGPGVTGERPESVELTTLLTIKRQPDTASSSSPTVLSKAGIANPCLPRGETQDSKPTIFCGASHGSLNAIYRSRLLQRCSISSLSAPSSEVRRAASSPCSSNKVGSGKGQR</sequence>
<reference evidence="2" key="1">
    <citation type="submission" date="2020-03" db="EMBL/GenBank/DDBJ databases">
        <authorList>
            <person name="Weist P."/>
        </authorList>
    </citation>
    <scope>NUCLEOTIDE SEQUENCE</scope>
</reference>
<feature type="region of interest" description="Disordered" evidence="1">
    <location>
        <begin position="22"/>
        <end position="51"/>
    </location>
</feature>
<dbReference type="AlphaFoldDB" id="A0A9N7YAP1"/>
<evidence type="ECO:0000313" key="2">
    <source>
        <dbReference type="EMBL" id="CAB1418803.1"/>
    </source>
</evidence>